<dbReference type="RefSeq" id="WP_147390061.1">
    <property type="nucleotide sequence ID" value="NZ_AQHF01000033.1"/>
</dbReference>
<dbReference type="Pfam" id="PF02868">
    <property type="entry name" value="Peptidase_M4_C"/>
    <property type="match status" value="1"/>
</dbReference>
<dbReference type="SUPFAM" id="SSF49299">
    <property type="entry name" value="PKD domain"/>
    <property type="match status" value="4"/>
</dbReference>
<gene>
    <name evidence="12" type="ORF">PPEP_b0055</name>
</gene>
<keyword evidence="13" id="KW-1185">Reference proteome</keyword>
<dbReference type="Proteomes" id="UP000660708">
    <property type="component" value="Unassembled WGS sequence"/>
</dbReference>
<dbReference type="InterPro" id="IPR013856">
    <property type="entry name" value="Peptidase_M4_domain"/>
</dbReference>
<dbReference type="Gene3D" id="3.10.450.490">
    <property type="match status" value="1"/>
</dbReference>
<feature type="domain" description="PKD" evidence="11">
    <location>
        <begin position="899"/>
        <end position="950"/>
    </location>
</feature>
<keyword evidence="6" id="KW-0862">Zinc</keyword>
<accession>A0A8I0MZJ0</accession>
<reference evidence="12 13" key="1">
    <citation type="submission" date="2015-06" db="EMBL/GenBank/DDBJ databases">
        <title>Genome sequence of Pseudoalteromonas peptidolytica.</title>
        <authorList>
            <person name="Xie B.-B."/>
            <person name="Rong J.-C."/>
            <person name="Qin Q.-L."/>
            <person name="Zhang Y.-Z."/>
        </authorList>
    </citation>
    <scope>NUCLEOTIDE SEQUENCE [LARGE SCALE GENOMIC DNA]</scope>
    <source>
        <strain evidence="12 13">F12-50-A1</strain>
    </source>
</reference>
<evidence type="ECO:0000256" key="7">
    <source>
        <dbReference type="ARBA" id="ARBA00023049"/>
    </source>
</evidence>
<dbReference type="PROSITE" id="PS50093">
    <property type="entry name" value="PKD"/>
    <property type="match status" value="4"/>
</dbReference>
<evidence type="ECO:0000256" key="2">
    <source>
        <dbReference type="ARBA" id="ARBA00022670"/>
    </source>
</evidence>
<keyword evidence="8" id="KW-0865">Zymogen</keyword>
<dbReference type="InterPro" id="IPR001570">
    <property type="entry name" value="Peptidase_M4_C_domain"/>
</dbReference>
<dbReference type="InterPro" id="IPR035986">
    <property type="entry name" value="PKD_dom_sf"/>
</dbReference>
<dbReference type="Gene3D" id="2.60.40.10">
    <property type="entry name" value="Immunoglobulins"/>
    <property type="match status" value="4"/>
</dbReference>
<dbReference type="PANTHER" id="PTHR33794:SF1">
    <property type="entry name" value="BACILLOLYSIN"/>
    <property type="match status" value="1"/>
</dbReference>
<dbReference type="CDD" id="cd00146">
    <property type="entry name" value="PKD"/>
    <property type="match status" value="3"/>
</dbReference>
<dbReference type="SMART" id="SM00089">
    <property type="entry name" value="PKD"/>
    <property type="match status" value="4"/>
</dbReference>
<dbReference type="GO" id="GO:0046872">
    <property type="term" value="F:metal ion binding"/>
    <property type="evidence" value="ECO:0007669"/>
    <property type="project" value="UniProtKB-KW"/>
</dbReference>
<comment type="caution">
    <text evidence="12">The sequence shown here is derived from an EMBL/GenBank/DDBJ whole genome shotgun (WGS) entry which is preliminary data.</text>
</comment>
<dbReference type="InterPro" id="IPR022409">
    <property type="entry name" value="PKD/Chitinase_dom"/>
</dbReference>
<evidence type="ECO:0000256" key="10">
    <source>
        <dbReference type="SAM" id="SignalP"/>
    </source>
</evidence>
<dbReference type="Pfam" id="PF18911">
    <property type="entry name" value="PKD_4"/>
    <property type="match status" value="3"/>
</dbReference>
<protein>
    <submittedName>
        <fullName evidence="12">Putative zinc metalloprotease</fullName>
    </submittedName>
</protein>
<evidence type="ECO:0000259" key="11">
    <source>
        <dbReference type="PROSITE" id="PS50093"/>
    </source>
</evidence>
<dbReference type="Gene3D" id="1.10.390.10">
    <property type="entry name" value="Neutral Protease Domain 2"/>
    <property type="match status" value="1"/>
</dbReference>
<dbReference type="SUPFAM" id="SSF55486">
    <property type="entry name" value="Metalloproteases ('zincins'), catalytic domain"/>
    <property type="match status" value="1"/>
</dbReference>
<keyword evidence="4 10" id="KW-0732">Signal</keyword>
<dbReference type="PRINTS" id="PR00730">
    <property type="entry name" value="THERMOLYSIN"/>
</dbReference>
<name>A0A8I0MZJ0_9GAMM</name>
<evidence type="ECO:0000313" key="13">
    <source>
        <dbReference type="Proteomes" id="UP000660708"/>
    </source>
</evidence>
<keyword evidence="2 12" id="KW-0645">Protease</keyword>
<dbReference type="InterPro" id="IPR050728">
    <property type="entry name" value="Zinc_Metalloprotease_M4"/>
</dbReference>
<sequence>MQGFKYLCVLASMFSLHCHATERIFLFNNADHITSALQKKQPLLGRMDVQQHNYLLALNTFATQYTGQSLEFHQEQISETQHSHTITQKYHNIPIWDQDLVVLTDNNGVVEQVYGDIIVNIEKDIPHIAEVKAQQLEDALAAVIAQFPAERPRTFKRKHAEEVIYIDDQGKARHAAKVSFFTDFHSAPYQPQRILTFVDLTSNEVITQADVLQKIVHEGGSGPSGNDKVSRQDYKQADYVSYPPKTFVVSMQANGQQTNCLFDAKNVETRNYNHSTAQISVPYSYDCSNSTRNDYKEYHGARSALNDAHHFGQTASLMFEAYLGQKPYFDKKIIQNVHYGLNMDQAFYESGEVYFGDGDYLFYPMVSLDVVAHEIAHGFTEEYGSNTPKSMLTGQARAINEAFSDMAGEAAEFFYSGVNDWKSNHETFRLGDALRYFKTPTLDGNSIDHIDDYDDSITSHHGAGVSNKAFYYLSTAELANEPSPWNTKYSFILFANANKNCWTSNSTYLTAADCVMRQASSINDRLRQDGVSKQDGSQWQTSELKNHVRKAFSQVGIKLTVNQGLESELNFDRKFLSFDFKNLTRKDGQHISAENSEGWQWEWNFGDGSATNSAFEISHSYNAAGKYDVSLKATDPSGQSDTYTLPIDVYADYCSAQGVNHSKYYLSSVTLNDYINESTSSNYSDYSSNVIDIKDGKALNITLVAAPHPDTKDKTKNFYVWLDRNNDGLFHKTEELALFGSNKTQLSGDISLSGELNQTYRIRTMVSFGIVKSACGDISWGEIEDYTVKLIENNDPVEMKIAANQGVNQINFVNNTVDDRVKRWQWQFGDGATSSKMSPSHAYAKSGSYAVSVKAYDRFNKEIGSWNKQVPFSTTITPLFTPRVSGNTVFVNTDQSVMPAGSTVEWQFGDGATSLVQNTQHTYQNDGEYTITLTIRHEDGEQALSKAVKIGQSSFTPEVSFTVTELSDGTFEVTFNNTTSKPDNAARNPDVTLVWNFGDGTTLTQHGDFGQDTQHIYQSAGAFSASLSISYDKPWWDDWGDRVTGTKNMLITLESAQPVEYCTAAGLTDYEHIANVTFNQDGPFDNNQQAGVVNPNNPIKLYATQNNTYRIEAGYAGSEAFAENYHVWIDLNGDGQFGNGDWRNDKSELLIMDFDQTNQDYGKGYVEGEFSIPSNQLSQPVTTTRMRILQYYGFSRVNSIDPCSDYSSAATSGSGEIEDYLVEIYKN</sequence>
<dbReference type="InterPro" id="IPR045474">
    <property type="entry name" value="GEVED"/>
</dbReference>
<dbReference type="InterPro" id="IPR023612">
    <property type="entry name" value="Peptidase_M4"/>
</dbReference>
<comment type="similarity">
    <text evidence="1">Belongs to the peptidase M4 family.</text>
</comment>
<dbReference type="EMBL" id="AQHF01000033">
    <property type="protein sequence ID" value="MBE0348353.1"/>
    <property type="molecule type" value="Genomic_DNA"/>
</dbReference>
<proteinExistence type="inferred from homology"/>
<dbReference type="Pfam" id="PF07504">
    <property type="entry name" value="FTP"/>
    <property type="match status" value="1"/>
</dbReference>
<dbReference type="InterPro" id="IPR013783">
    <property type="entry name" value="Ig-like_fold"/>
</dbReference>
<feature type="domain" description="PKD" evidence="11">
    <location>
        <begin position="601"/>
        <end position="649"/>
    </location>
</feature>
<feature type="active site" evidence="9">
    <location>
        <position position="374"/>
    </location>
</feature>
<evidence type="ECO:0000256" key="6">
    <source>
        <dbReference type="ARBA" id="ARBA00022833"/>
    </source>
</evidence>
<feature type="signal peptide" evidence="10">
    <location>
        <begin position="1"/>
        <end position="20"/>
    </location>
</feature>
<dbReference type="Pfam" id="PF20009">
    <property type="entry name" value="GEVED"/>
    <property type="match status" value="2"/>
</dbReference>
<evidence type="ECO:0000313" key="12">
    <source>
        <dbReference type="EMBL" id="MBE0348353.1"/>
    </source>
</evidence>
<dbReference type="GO" id="GO:0004222">
    <property type="term" value="F:metalloendopeptidase activity"/>
    <property type="evidence" value="ECO:0007669"/>
    <property type="project" value="InterPro"/>
</dbReference>
<evidence type="ECO:0000256" key="1">
    <source>
        <dbReference type="ARBA" id="ARBA00009388"/>
    </source>
</evidence>
<organism evidence="12 13">
    <name type="scientific">Pseudoalteromonas peptidolytica F12-50-A1</name>
    <dbReference type="NCBI Taxonomy" id="1315280"/>
    <lineage>
        <taxon>Bacteria</taxon>
        <taxon>Pseudomonadati</taxon>
        <taxon>Pseudomonadota</taxon>
        <taxon>Gammaproteobacteria</taxon>
        <taxon>Alteromonadales</taxon>
        <taxon>Pseudoalteromonadaceae</taxon>
        <taxon>Pseudoalteromonas</taxon>
    </lineage>
</organism>
<evidence type="ECO:0000256" key="5">
    <source>
        <dbReference type="ARBA" id="ARBA00022801"/>
    </source>
</evidence>
<feature type="domain" description="PKD" evidence="11">
    <location>
        <begin position="983"/>
        <end position="1030"/>
    </location>
</feature>
<keyword evidence="5" id="KW-0378">Hydrolase</keyword>
<dbReference type="InterPro" id="IPR027268">
    <property type="entry name" value="Peptidase_M4/M1_CTD_sf"/>
</dbReference>
<evidence type="ECO:0000256" key="3">
    <source>
        <dbReference type="ARBA" id="ARBA00022723"/>
    </source>
</evidence>
<feature type="chain" id="PRO_5034090236" evidence="10">
    <location>
        <begin position="21"/>
        <end position="1227"/>
    </location>
</feature>
<evidence type="ECO:0000256" key="8">
    <source>
        <dbReference type="ARBA" id="ARBA00023145"/>
    </source>
</evidence>
<dbReference type="GO" id="GO:0006508">
    <property type="term" value="P:proteolysis"/>
    <property type="evidence" value="ECO:0007669"/>
    <property type="project" value="UniProtKB-KW"/>
</dbReference>
<dbReference type="AlphaFoldDB" id="A0A8I0MZJ0"/>
<dbReference type="Gene3D" id="3.10.170.10">
    <property type="match status" value="1"/>
</dbReference>
<dbReference type="Gene3D" id="3.10.450.40">
    <property type="match status" value="1"/>
</dbReference>
<keyword evidence="7 12" id="KW-0482">Metalloprotease</keyword>
<evidence type="ECO:0000256" key="9">
    <source>
        <dbReference type="PIRSR" id="PIRSR623612-1"/>
    </source>
</evidence>
<dbReference type="Pfam" id="PF01447">
    <property type="entry name" value="Peptidase_M4"/>
    <property type="match status" value="1"/>
</dbReference>
<dbReference type="InterPro" id="IPR011096">
    <property type="entry name" value="FTP_domain"/>
</dbReference>
<feature type="active site" description="Proton donor" evidence="9">
    <location>
        <position position="460"/>
    </location>
</feature>
<dbReference type="PANTHER" id="PTHR33794">
    <property type="entry name" value="BACILLOLYSIN"/>
    <property type="match status" value="1"/>
</dbReference>
<keyword evidence="3" id="KW-0479">Metal-binding</keyword>
<evidence type="ECO:0000256" key="4">
    <source>
        <dbReference type="ARBA" id="ARBA00022729"/>
    </source>
</evidence>
<dbReference type="InterPro" id="IPR000601">
    <property type="entry name" value="PKD_dom"/>
</dbReference>
<feature type="domain" description="PKD" evidence="11">
    <location>
        <begin position="809"/>
        <end position="857"/>
    </location>
</feature>